<name>A0A842HMK8_9BURK</name>
<evidence type="ECO:0000313" key="3">
    <source>
        <dbReference type="EMBL" id="MBC2768808.1"/>
    </source>
</evidence>
<proteinExistence type="predicted"/>
<dbReference type="GO" id="GO:0003697">
    <property type="term" value="F:single-stranded DNA binding"/>
    <property type="evidence" value="ECO:0007669"/>
    <property type="project" value="InterPro"/>
</dbReference>
<feature type="compositionally biased region" description="Polar residues" evidence="1">
    <location>
        <begin position="1"/>
        <end position="14"/>
    </location>
</feature>
<accession>A0A842HMK8</accession>
<evidence type="ECO:0000313" key="4">
    <source>
        <dbReference type="Proteomes" id="UP000545386"/>
    </source>
</evidence>
<dbReference type="EMBL" id="JACJUU010000001">
    <property type="protein sequence ID" value="MBC2768808.1"/>
    <property type="molecule type" value="Genomic_DNA"/>
</dbReference>
<dbReference type="AlphaFoldDB" id="A0A842HMK8"/>
<sequence>MTDTTHNLTPTANTVGVPPTPPEAHLQAVQAPKKGKDLKQDITDKIIELMQAGPAQWQKTWAVAAANGMPVNATSGAPYRGVNILLLWVATADAGYTTNRWMTYKQAQAVGANVRKGEKSVTCVFFDMIKKKEAQDDEAQFFPMAKSFHLFNLGANRENGKNRALRRFGRAYRPQTIPRSRLANALTLYCIVDIYDRGRSLLGKIKDVERAADGSSRGRQRRSDNLSARRLSPQRVQTHPHRAGEWAVHRPRLRVLQAPIRLL</sequence>
<dbReference type="Pfam" id="PF08401">
    <property type="entry name" value="ArdcN"/>
    <property type="match status" value="1"/>
</dbReference>
<evidence type="ECO:0000256" key="1">
    <source>
        <dbReference type="SAM" id="MobiDB-lite"/>
    </source>
</evidence>
<feature type="region of interest" description="Disordered" evidence="1">
    <location>
        <begin position="1"/>
        <end position="21"/>
    </location>
</feature>
<reference evidence="3 4" key="1">
    <citation type="submission" date="2020-08" db="EMBL/GenBank/DDBJ databases">
        <title>Paraeoetvoesia sp. YC-7-48 draft genome sequence.</title>
        <authorList>
            <person name="Yao L."/>
        </authorList>
    </citation>
    <scope>NUCLEOTIDE SEQUENCE [LARGE SCALE GENOMIC DNA]</scope>
    <source>
        <strain evidence="4">YC-7-48</strain>
    </source>
</reference>
<keyword evidence="4" id="KW-1185">Reference proteome</keyword>
<dbReference type="Proteomes" id="UP000545386">
    <property type="component" value="Unassembled WGS sequence"/>
</dbReference>
<organism evidence="3 4">
    <name type="scientific">Pusillimonas minor</name>
    <dbReference type="NCBI Taxonomy" id="2697024"/>
    <lineage>
        <taxon>Bacteria</taxon>
        <taxon>Pseudomonadati</taxon>
        <taxon>Pseudomonadota</taxon>
        <taxon>Betaproteobacteria</taxon>
        <taxon>Burkholderiales</taxon>
        <taxon>Alcaligenaceae</taxon>
        <taxon>Pusillimonas</taxon>
    </lineage>
</organism>
<protein>
    <submittedName>
        <fullName evidence="3">ArdC family protein</fullName>
    </submittedName>
</protein>
<feature type="region of interest" description="Disordered" evidence="1">
    <location>
        <begin position="209"/>
        <end position="244"/>
    </location>
</feature>
<gene>
    <name evidence="3" type="ORF">GTU67_02635</name>
</gene>
<comment type="caution">
    <text evidence="3">The sequence shown here is derived from an EMBL/GenBank/DDBJ whole genome shotgun (WGS) entry which is preliminary data.</text>
</comment>
<dbReference type="InterPro" id="IPR013610">
    <property type="entry name" value="ArdC_N"/>
</dbReference>
<feature type="domain" description="N-terminal" evidence="2">
    <location>
        <begin position="36"/>
        <end position="151"/>
    </location>
</feature>
<evidence type="ECO:0000259" key="2">
    <source>
        <dbReference type="Pfam" id="PF08401"/>
    </source>
</evidence>